<keyword evidence="5" id="KW-0255">Endonuclease</keyword>
<organism evidence="5 6">
    <name type="scientific">Weissella muntiaci</name>
    <dbReference type="NCBI Taxonomy" id="2508881"/>
    <lineage>
        <taxon>Bacteria</taxon>
        <taxon>Bacillati</taxon>
        <taxon>Bacillota</taxon>
        <taxon>Bacilli</taxon>
        <taxon>Lactobacillales</taxon>
        <taxon>Lactobacillaceae</taxon>
        <taxon>Weissella</taxon>
    </lineage>
</organism>
<name>A0A6C2CB38_9LACO</name>
<accession>A0A6C2CB38</accession>
<dbReference type="InterPro" id="IPR052021">
    <property type="entry name" value="Type-I_RS_S_subunit"/>
</dbReference>
<feature type="domain" description="Type I restriction modification DNA specificity" evidence="4">
    <location>
        <begin position="262"/>
        <end position="439"/>
    </location>
</feature>
<feature type="domain" description="Type I restriction modification DNA specificity" evidence="4">
    <location>
        <begin position="33"/>
        <end position="214"/>
    </location>
</feature>
<keyword evidence="6" id="KW-1185">Reference proteome</keyword>
<reference evidence="5 6" key="1">
    <citation type="submission" date="2019-01" db="EMBL/GenBank/DDBJ databases">
        <title>Weissella sp. nov., a novel lactic acid bacterium isolated from animal feces.</title>
        <authorList>
            <person name="Wang L.-T."/>
        </authorList>
    </citation>
    <scope>NUCLEOTIDE SEQUENCE [LARGE SCALE GENOMIC DNA]</scope>
    <source>
        <strain evidence="5 6">8H-2</strain>
    </source>
</reference>
<dbReference type="InterPro" id="IPR000055">
    <property type="entry name" value="Restrct_endonuc_typeI_TRD"/>
</dbReference>
<dbReference type="EMBL" id="SDGZ01000009">
    <property type="protein sequence ID" value="TYC50295.1"/>
    <property type="molecule type" value="Genomic_DNA"/>
</dbReference>
<keyword evidence="5" id="KW-0540">Nuclease</keyword>
<evidence type="ECO:0000256" key="2">
    <source>
        <dbReference type="ARBA" id="ARBA00022747"/>
    </source>
</evidence>
<dbReference type="Proteomes" id="UP000371977">
    <property type="component" value="Unassembled WGS sequence"/>
</dbReference>
<evidence type="ECO:0000256" key="1">
    <source>
        <dbReference type="ARBA" id="ARBA00010923"/>
    </source>
</evidence>
<dbReference type="Gene3D" id="3.90.220.20">
    <property type="entry name" value="DNA methylase specificity domains"/>
    <property type="match status" value="2"/>
</dbReference>
<dbReference type="GO" id="GO:0009307">
    <property type="term" value="P:DNA restriction-modification system"/>
    <property type="evidence" value="ECO:0007669"/>
    <property type="project" value="UniProtKB-KW"/>
</dbReference>
<evidence type="ECO:0000313" key="6">
    <source>
        <dbReference type="Proteomes" id="UP000371977"/>
    </source>
</evidence>
<proteinExistence type="inferred from homology"/>
<comment type="caution">
    <text evidence="5">The sequence shown here is derived from an EMBL/GenBank/DDBJ whole genome shotgun (WGS) entry which is preliminary data.</text>
</comment>
<dbReference type="GO" id="GO:0004519">
    <property type="term" value="F:endonuclease activity"/>
    <property type="evidence" value="ECO:0007669"/>
    <property type="project" value="UniProtKB-KW"/>
</dbReference>
<gene>
    <name evidence="5" type="ORF">ESZ50_02795</name>
</gene>
<dbReference type="PANTHER" id="PTHR30408">
    <property type="entry name" value="TYPE-1 RESTRICTION ENZYME ECOKI SPECIFICITY PROTEIN"/>
    <property type="match status" value="1"/>
</dbReference>
<dbReference type="SUPFAM" id="SSF116734">
    <property type="entry name" value="DNA methylase specificity domain"/>
    <property type="match status" value="2"/>
</dbReference>
<dbReference type="GO" id="GO:0003677">
    <property type="term" value="F:DNA binding"/>
    <property type="evidence" value="ECO:0007669"/>
    <property type="project" value="UniProtKB-KW"/>
</dbReference>
<keyword evidence="3" id="KW-0238">DNA-binding</keyword>
<dbReference type="PANTHER" id="PTHR30408:SF12">
    <property type="entry name" value="TYPE I RESTRICTION ENZYME MJAVIII SPECIFICITY SUBUNIT"/>
    <property type="match status" value="1"/>
</dbReference>
<keyword evidence="2" id="KW-0680">Restriction system</keyword>
<dbReference type="RefSeq" id="WP_148622086.1">
    <property type="nucleotide sequence ID" value="NZ_SDGZ01000009.1"/>
</dbReference>
<dbReference type="Pfam" id="PF01420">
    <property type="entry name" value="Methylase_S"/>
    <property type="match status" value="2"/>
</dbReference>
<dbReference type="InterPro" id="IPR044946">
    <property type="entry name" value="Restrct_endonuc_typeI_TRD_sf"/>
</dbReference>
<evidence type="ECO:0000256" key="3">
    <source>
        <dbReference type="ARBA" id="ARBA00023125"/>
    </source>
</evidence>
<sequence length="451" mass="51565">MTERQKVPQIRFDEFKKLYVKNGGNSNPENPYAWEKRRLFDYVEKTVDFRGRTPKKLGMEWSDSGYLALSALNVKNGYIDFDIADKHFGNEELYQKWMSGSELKKGDVLFTTEAPMGNVAQVPDSQGYILSQRTIAFKTNPEKASDKFLATVLRSEKIRRELENLSTGGTAKGVSQRNLEYLNINVPARVGEQDRIGCFFENLDNLITVNQRKYDKTINIKKAMLEKMFPKEGAKIPEIRFDEFKKLYEKNGGGSNPENPYAWEQCELGEIGKTQSGIGFPDNEQGGLEGVPFFKVSDMNNAGNEHEMKTANNYVSEEQLIRKKWKPIETVPAVIFAKVGAAIMLNRKRIVRTPFLIDNNTMAYVFDESWDTGFGKTLFETINLPRYAQSGALPSYKASDIESIEVKIPRKDEQARIGLFFANLDHFITLHQSELEKLKNLKKSMLEKMFV</sequence>
<evidence type="ECO:0000313" key="5">
    <source>
        <dbReference type="EMBL" id="TYC50295.1"/>
    </source>
</evidence>
<evidence type="ECO:0000259" key="4">
    <source>
        <dbReference type="Pfam" id="PF01420"/>
    </source>
</evidence>
<keyword evidence="5" id="KW-0378">Hydrolase</keyword>
<dbReference type="OrthoDB" id="9795776at2"/>
<dbReference type="AlphaFoldDB" id="A0A6C2CB38"/>
<comment type="similarity">
    <text evidence="1">Belongs to the type-I restriction system S methylase family.</text>
</comment>
<protein>
    <submittedName>
        <fullName evidence="5">Restriction endonuclease subunit S</fullName>
    </submittedName>
</protein>